<protein>
    <submittedName>
        <fullName evidence="1">Putative C5 methylase</fullName>
    </submittedName>
</protein>
<dbReference type="GO" id="GO:0032259">
    <property type="term" value="P:methylation"/>
    <property type="evidence" value="ECO:0007669"/>
    <property type="project" value="UniProtKB-KW"/>
</dbReference>
<keyword evidence="1" id="KW-0808">Transferase</keyword>
<sequence length="366" mass="42578">MNKIVIWDLFGGGCNSLSRAINEFNLNDKYAVYTFDVVETHKKSYRGQLDFSFQKYINLDLSQNNIIKIFEKLIKDGQIEKPNIITSSTLCQSFSKVLSMIGGGTCFWKQSIRGDKKSPLIERTVEEFEFLKSGFTKKLNAQKQLFIKRLGQKCAENSVELIRHFKPDYWYIENPDSSLLFQFLEINLNFKGFLNIGCYGAYGFPQNKSGGFYSNIEIELDKTRRPRTYETQWEPVTKEYYDNWIKSVVEKSKLGGTMDTRHVKFKNGKYYRRWYVDIGYKYGDKGHSSLKKTSMTLGKLVKQEFILKTKGDFDTKQISEANETSHIPTKILIEILNAFENDKLHNILSAKINQSEILKKEKQTEI</sequence>
<reference evidence="1 2" key="1">
    <citation type="submission" date="2016-03" db="EMBL/GenBank/DDBJ databases">
        <title>Genome sequence of Mycoplasma gallinarum strain Mgn_IPT.</title>
        <authorList>
            <person name="Yacoub E."/>
            <person name="Sirand-Pugnet P."/>
            <person name="Barre A."/>
            <person name="Maurier F."/>
            <person name="Blanchard A."/>
            <person name="Ben Abdelmoumen B.M."/>
        </authorList>
    </citation>
    <scope>NUCLEOTIDE SEQUENCE [LARGE SCALE GENOMIC DNA]</scope>
    <source>
        <strain evidence="1 2">Mgn_IPT</strain>
    </source>
</reference>
<accession>A0A168RHI0</accession>
<comment type="caution">
    <text evidence="1">The sequence shown here is derived from an EMBL/GenBank/DDBJ whole genome shotgun (WGS) entry which is preliminary data.</text>
</comment>
<dbReference type="GO" id="GO:0008168">
    <property type="term" value="F:methyltransferase activity"/>
    <property type="evidence" value="ECO:0007669"/>
    <property type="project" value="UniProtKB-KW"/>
</dbReference>
<keyword evidence="2" id="KW-1185">Reference proteome</keyword>
<dbReference type="RefSeq" id="WP_063626116.1">
    <property type="nucleotide sequence ID" value="NZ_LVLH01000028.1"/>
</dbReference>
<dbReference type="PATRIC" id="fig|29557.3.peg.309"/>
<proteinExistence type="predicted"/>
<dbReference type="AlphaFoldDB" id="A0A168RHI0"/>
<dbReference type="Proteomes" id="UP000076983">
    <property type="component" value="Unassembled WGS sequence"/>
</dbReference>
<evidence type="ECO:0000313" key="1">
    <source>
        <dbReference type="EMBL" id="OAB48993.1"/>
    </source>
</evidence>
<dbReference type="STRING" id="29557.MGALLINA_03250"/>
<keyword evidence="1" id="KW-0489">Methyltransferase</keyword>
<name>A0A168RHI0_9BACT</name>
<dbReference type="EMBL" id="LVLH01000028">
    <property type="protein sequence ID" value="OAB48993.1"/>
    <property type="molecule type" value="Genomic_DNA"/>
</dbReference>
<evidence type="ECO:0000313" key="2">
    <source>
        <dbReference type="Proteomes" id="UP000076983"/>
    </source>
</evidence>
<dbReference type="OrthoDB" id="2212884at2"/>
<organism evidence="1 2">
    <name type="scientific">Mycoplasmopsis gallinarum</name>
    <dbReference type="NCBI Taxonomy" id="29557"/>
    <lineage>
        <taxon>Bacteria</taxon>
        <taxon>Bacillati</taxon>
        <taxon>Mycoplasmatota</taxon>
        <taxon>Mycoplasmoidales</taxon>
        <taxon>Metamycoplasmataceae</taxon>
        <taxon>Mycoplasmopsis</taxon>
    </lineage>
</organism>
<gene>
    <name evidence="1" type="ORF">MGALLINA_03250</name>
</gene>